<sequence length="180" mass="21183">MKIGLVRHFKVIRGYPEKKIISQKELFQWIEEYETSDIEDGTVDLGGIEWTKCYSSDVHRAVKTAQQIFSGEIVKMKELREIPMYPLFNRNMKLPFLMWAILVRTAWLINHKSQLETKYDVEKRINSVLDLIMQSQNENILIVGHGAFLMMMSKELLKRGFIGKKITRPENGKLYIFEKI</sequence>
<dbReference type="InterPro" id="IPR013078">
    <property type="entry name" value="His_Pase_superF_clade-1"/>
</dbReference>
<name>I3DVF2_BACMT</name>
<dbReference type="Pfam" id="PF00300">
    <property type="entry name" value="His_Phos_1"/>
    <property type="match status" value="1"/>
</dbReference>
<dbReference type="RefSeq" id="WP_004436511.1">
    <property type="nucleotide sequence ID" value="NZ_AFEU01000003.1"/>
</dbReference>
<organism evidence="1 2">
    <name type="scientific">Bacillus methanolicus PB1</name>
    <dbReference type="NCBI Taxonomy" id="997296"/>
    <lineage>
        <taxon>Bacteria</taxon>
        <taxon>Bacillati</taxon>
        <taxon>Bacillota</taxon>
        <taxon>Bacilli</taxon>
        <taxon>Bacillales</taxon>
        <taxon>Bacillaceae</taxon>
        <taxon>Bacillus</taxon>
    </lineage>
</organism>
<dbReference type="AlphaFoldDB" id="I3DVF2"/>
<evidence type="ECO:0008006" key="3">
    <source>
        <dbReference type="Google" id="ProtNLM"/>
    </source>
</evidence>
<reference evidence="1 2" key="1">
    <citation type="journal article" date="2012" name="Appl. Environ. Microbiol.">
        <title>Genome Sequence of Thermotolerant Bacillus methanolicus: Features and Regulation Related to Methylotrophy and Production of L-Lysine and L-Glutamate from Methanol.</title>
        <authorList>
            <person name="Heggeset T.M."/>
            <person name="Krog A."/>
            <person name="Balzer S."/>
            <person name="Wentzel A."/>
            <person name="Ellingsen T.E."/>
            <person name="Brautaset T."/>
        </authorList>
    </citation>
    <scope>NUCLEOTIDE SEQUENCE [LARGE SCALE GENOMIC DNA]</scope>
    <source>
        <strain evidence="1 2">PB1</strain>
    </source>
</reference>
<evidence type="ECO:0000313" key="2">
    <source>
        <dbReference type="Proteomes" id="UP000010523"/>
    </source>
</evidence>
<protein>
    <recommendedName>
        <fullName evidence="3">Phosphoglycerate mutase</fullName>
    </recommendedName>
</protein>
<dbReference type="Proteomes" id="UP000010523">
    <property type="component" value="Unassembled WGS sequence"/>
</dbReference>
<dbReference type="PATRIC" id="fig|997296.3.peg.2461"/>
<dbReference type="OrthoDB" id="1680942at2"/>
<dbReference type="eggNOG" id="COG0406">
    <property type="taxonomic scope" value="Bacteria"/>
</dbReference>
<dbReference type="Gene3D" id="3.40.50.1240">
    <property type="entry name" value="Phosphoglycerate mutase-like"/>
    <property type="match status" value="1"/>
</dbReference>
<dbReference type="SUPFAM" id="SSF53254">
    <property type="entry name" value="Phosphoglycerate mutase-like"/>
    <property type="match status" value="1"/>
</dbReference>
<evidence type="ECO:0000313" key="1">
    <source>
        <dbReference type="EMBL" id="EIJ78223.1"/>
    </source>
</evidence>
<dbReference type="CDD" id="cd07067">
    <property type="entry name" value="HP_PGM_like"/>
    <property type="match status" value="1"/>
</dbReference>
<proteinExistence type="predicted"/>
<comment type="caution">
    <text evidence="1">The sequence shown here is derived from an EMBL/GenBank/DDBJ whole genome shotgun (WGS) entry which is preliminary data.</text>
</comment>
<dbReference type="STRING" id="997296.PB1_11704"/>
<dbReference type="EMBL" id="AFEU01000003">
    <property type="protein sequence ID" value="EIJ78223.1"/>
    <property type="molecule type" value="Genomic_DNA"/>
</dbReference>
<keyword evidence="2" id="KW-1185">Reference proteome</keyword>
<accession>I3DVF2</accession>
<gene>
    <name evidence="1" type="ORF">PB1_11704</name>
</gene>
<dbReference type="InterPro" id="IPR029033">
    <property type="entry name" value="His_PPase_superfam"/>
</dbReference>